<evidence type="ECO:0000313" key="2">
    <source>
        <dbReference type="Proteomes" id="UP000696280"/>
    </source>
</evidence>
<gene>
    <name evidence="1" type="ORF">HYFRA_00010823</name>
</gene>
<dbReference type="OrthoDB" id="4670414at2759"/>
<proteinExistence type="predicted"/>
<accession>A0A9N9PX87</accession>
<protein>
    <submittedName>
        <fullName evidence="1">Uncharacterized protein</fullName>
    </submittedName>
</protein>
<dbReference type="AlphaFoldDB" id="A0A9N9PX87"/>
<keyword evidence="2" id="KW-1185">Reference proteome</keyword>
<comment type="caution">
    <text evidence="1">The sequence shown here is derived from an EMBL/GenBank/DDBJ whole genome shotgun (WGS) entry which is preliminary data.</text>
</comment>
<name>A0A9N9PX87_9HELO</name>
<evidence type="ECO:0000313" key="1">
    <source>
        <dbReference type="EMBL" id="CAG8957397.1"/>
    </source>
</evidence>
<sequence>MSKQKATYYTYNSGVECKHLHLGNLVHDVKLPTSLEPYEEKAYTDIAEPAPFWAQLTPLNNYALTLGKSLDTDLDDASDSGHEAGDQHRVVASEKSTKLSIKDPSKFFQNITLQSPTAKKWLTAHISAAESLATKSSEGKNPEIWMLTGLILMTHATWTSLSSKDHAFIAGTQAPFDPTGISAIRRLSTSGSVRPVVGLPTPDDASKNHISGTVIHETGKYPGTRCWAAQWTKIDVEIVGVEEAEGDADEVRLKGDEKRIAVVECEAGRYAVNGGKEGGNADEFGEEYWDEFLDATEE</sequence>
<dbReference type="EMBL" id="CAJVRL010000078">
    <property type="protein sequence ID" value="CAG8957397.1"/>
    <property type="molecule type" value="Genomic_DNA"/>
</dbReference>
<organism evidence="1 2">
    <name type="scientific">Hymenoscyphus fraxineus</name>
    <dbReference type="NCBI Taxonomy" id="746836"/>
    <lineage>
        <taxon>Eukaryota</taxon>
        <taxon>Fungi</taxon>
        <taxon>Dikarya</taxon>
        <taxon>Ascomycota</taxon>
        <taxon>Pezizomycotina</taxon>
        <taxon>Leotiomycetes</taxon>
        <taxon>Helotiales</taxon>
        <taxon>Helotiaceae</taxon>
        <taxon>Hymenoscyphus</taxon>
    </lineage>
</organism>
<reference evidence="1" key="1">
    <citation type="submission" date="2021-07" db="EMBL/GenBank/DDBJ databases">
        <authorList>
            <person name="Durling M."/>
        </authorList>
    </citation>
    <scope>NUCLEOTIDE SEQUENCE</scope>
</reference>
<dbReference type="Proteomes" id="UP000696280">
    <property type="component" value="Unassembled WGS sequence"/>
</dbReference>